<evidence type="ECO:0000256" key="2">
    <source>
        <dbReference type="ARBA" id="ARBA00022448"/>
    </source>
</evidence>
<dbReference type="InterPro" id="IPR010065">
    <property type="entry name" value="AA_ABC_transptr_permease_3TM"/>
</dbReference>
<evidence type="ECO:0000256" key="1">
    <source>
        <dbReference type="ARBA" id="ARBA00004651"/>
    </source>
</evidence>
<evidence type="ECO:0000256" key="3">
    <source>
        <dbReference type="ARBA" id="ARBA00022475"/>
    </source>
</evidence>
<keyword evidence="2 8" id="KW-0813">Transport</keyword>
<dbReference type="PANTHER" id="PTHR30614:SF0">
    <property type="entry name" value="L-CYSTINE TRANSPORT SYSTEM PERMEASE PROTEIN TCYL"/>
    <property type="match status" value="1"/>
</dbReference>
<dbReference type="SUPFAM" id="SSF161098">
    <property type="entry name" value="MetI-like"/>
    <property type="match status" value="1"/>
</dbReference>
<feature type="transmembrane region" description="Helical" evidence="8">
    <location>
        <begin position="26"/>
        <end position="44"/>
    </location>
</feature>
<dbReference type="CDD" id="cd06261">
    <property type="entry name" value="TM_PBP2"/>
    <property type="match status" value="1"/>
</dbReference>
<dbReference type="Pfam" id="PF00528">
    <property type="entry name" value="BPD_transp_1"/>
    <property type="match status" value="1"/>
</dbReference>
<feature type="transmembrane region" description="Helical" evidence="8">
    <location>
        <begin position="79"/>
        <end position="99"/>
    </location>
</feature>
<comment type="similarity">
    <text evidence="8">Belongs to the binding-protein-dependent transport system permease family.</text>
</comment>
<dbReference type="NCBIfam" id="TIGR01726">
    <property type="entry name" value="HEQRo_perm_3TM"/>
    <property type="match status" value="1"/>
</dbReference>
<dbReference type="Gene3D" id="1.10.3720.10">
    <property type="entry name" value="MetI-like"/>
    <property type="match status" value="1"/>
</dbReference>
<accession>A0ABQ3Z0L8</accession>
<comment type="caution">
    <text evidence="10">The sequence shown here is derived from an EMBL/GenBank/DDBJ whole genome shotgun (WGS) entry which is preliminary data.</text>
</comment>
<dbReference type="PANTHER" id="PTHR30614">
    <property type="entry name" value="MEMBRANE COMPONENT OF AMINO ACID ABC TRANSPORTER"/>
    <property type="match status" value="1"/>
</dbReference>
<evidence type="ECO:0000259" key="9">
    <source>
        <dbReference type="PROSITE" id="PS50928"/>
    </source>
</evidence>
<evidence type="ECO:0000256" key="5">
    <source>
        <dbReference type="ARBA" id="ARBA00022970"/>
    </source>
</evidence>
<organism evidence="10 11">
    <name type="scientific">Paractinoplanes durhamensis</name>
    <dbReference type="NCBI Taxonomy" id="113563"/>
    <lineage>
        <taxon>Bacteria</taxon>
        <taxon>Bacillati</taxon>
        <taxon>Actinomycetota</taxon>
        <taxon>Actinomycetes</taxon>
        <taxon>Micromonosporales</taxon>
        <taxon>Micromonosporaceae</taxon>
        <taxon>Paractinoplanes</taxon>
    </lineage>
</organism>
<dbReference type="RefSeq" id="WP_203729200.1">
    <property type="nucleotide sequence ID" value="NZ_BAAATX010000030.1"/>
</dbReference>
<comment type="subcellular location">
    <subcellularLocation>
        <location evidence="1 8">Cell membrane</location>
        <topology evidence="1 8">Multi-pass membrane protein</topology>
    </subcellularLocation>
</comment>
<dbReference type="InterPro" id="IPR043429">
    <property type="entry name" value="ArtM/GltK/GlnP/TcyL/YhdX-like"/>
</dbReference>
<feature type="transmembrane region" description="Helical" evidence="8">
    <location>
        <begin position="171"/>
        <end position="191"/>
    </location>
</feature>
<feature type="transmembrane region" description="Helical" evidence="8">
    <location>
        <begin position="271"/>
        <end position="298"/>
    </location>
</feature>
<name>A0ABQ3Z0L8_9ACTN</name>
<keyword evidence="6 8" id="KW-1133">Transmembrane helix</keyword>
<dbReference type="InterPro" id="IPR000515">
    <property type="entry name" value="MetI-like"/>
</dbReference>
<keyword evidence="11" id="KW-1185">Reference proteome</keyword>
<evidence type="ECO:0000313" key="10">
    <source>
        <dbReference type="EMBL" id="GIE03366.1"/>
    </source>
</evidence>
<keyword evidence="7 8" id="KW-0472">Membrane</keyword>
<evidence type="ECO:0000313" key="11">
    <source>
        <dbReference type="Proteomes" id="UP000637628"/>
    </source>
</evidence>
<evidence type="ECO:0000256" key="6">
    <source>
        <dbReference type="ARBA" id="ARBA00022989"/>
    </source>
</evidence>
<proteinExistence type="inferred from homology"/>
<keyword evidence="5" id="KW-0029">Amino-acid transport</keyword>
<evidence type="ECO:0000256" key="8">
    <source>
        <dbReference type="RuleBase" id="RU363032"/>
    </source>
</evidence>
<gene>
    <name evidence="10" type="ORF">Adu01nite_47160</name>
</gene>
<feature type="transmembrane region" description="Helical" evidence="8">
    <location>
        <begin position="111"/>
        <end position="137"/>
    </location>
</feature>
<dbReference type="Proteomes" id="UP000637628">
    <property type="component" value="Unassembled WGS sequence"/>
</dbReference>
<keyword evidence="4 8" id="KW-0812">Transmembrane</keyword>
<sequence>MSDQTQTGRVRPEPIKAVPVRHPGRWLAIAVLAVLTAMFLHLILTNDQFRWSFIFSSYEPGKRGVMFTGPVLDGLRGTLLLTVTSMLIGVVFGVVLAIMRLSDNWILRGVAFVYIWFFRAVPRLVLAVLFGNLNILWARIGFGLPFDQQIGRLFGIDDLNAQFYSIKASDLLVGFVAGMLALGLSEAAYMAEIVRAGIQSIDPGQGEAATALGLSRAQVLRRVVLPQAMRVIVPPTGNEVIAMVKDTSLVAFVPVAGELFFQLNAIKSRTFVVLPVLVAAVIWYLIICTVLMIAQFFVERHFSRGYGVTGRARLRLRDIQIEQGGRPTADGSAAT</sequence>
<dbReference type="EMBL" id="BOML01000037">
    <property type="protein sequence ID" value="GIE03366.1"/>
    <property type="molecule type" value="Genomic_DNA"/>
</dbReference>
<dbReference type="PROSITE" id="PS50928">
    <property type="entry name" value="ABC_TM1"/>
    <property type="match status" value="1"/>
</dbReference>
<dbReference type="InterPro" id="IPR035906">
    <property type="entry name" value="MetI-like_sf"/>
</dbReference>
<evidence type="ECO:0000256" key="4">
    <source>
        <dbReference type="ARBA" id="ARBA00022692"/>
    </source>
</evidence>
<evidence type="ECO:0000256" key="7">
    <source>
        <dbReference type="ARBA" id="ARBA00023136"/>
    </source>
</evidence>
<keyword evidence="3" id="KW-1003">Cell membrane</keyword>
<reference evidence="10 11" key="1">
    <citation type="submission" date="2021-01" db="EMBL/GenBank/DDBJ databases">
        <title>Whole genome shotgun sequence of Actinoplanes durhamensis NBRC 14914.</title>
        <authorList>
            <person name="Komaki H."/>
            <person name="Tamura T."/>
        </authorList>
    </citation>
    <scope>NUCLEOTIDE SEQUENCE [LARGE SCALE GENOMIC DNA]</scope>
    <source>
        <strain evidence="10 11">NBRC 14914</strain>
    </source>
</reference>
<feature type="domain" description="ABC transmembrane type-1" evidence="9">
    <location>
        <begin position="75"/>
        <end position="295"/>
    </location>
</feature>
<protein>
    <submittedName>
        <fullName evidence="10">ABC transporter permease</fullName>
    </submittedName>
</protein>